<keyword evidence="1" id="KW-1133">Transmembrane helix</keyword>
<reference evidence="2 3" key="1">
    <citation type="submission" date="2017-05" db="EMBL/GenBank/DDBJ databases">
        <title>Thiocyanate degradation by Thiohalobacter thiocyanaticus FOKN1.</title>
        <authorList>
            <person name="Oshiki M."/>
            <person name="Fukushima T."/>
            <person name="Kawano S."/>
            <person name="Nakagawa J."/>
        </authorList>
    </citation>
    <scope>NUCLEOTIDE SEQUENCE [LARGE SCALE GENOMIC DNA]</scope>
    <source>
        <strain evidence="2 3">FOKN1</strain>
    </source>
</reference>
<dbReference type="KEGG" id="ttc:FOKN1_2007"/>
<organism evidence="2 3">
    <name type="scientific">Thiohalobacter thiocyanaticus</name>
    <dbReference type="NCBI Taxonomy" id="585455"/>
    <lineage>
        <taxon>Bacteria</taxon>
        <taxon>Pseudomonadati</taxon>
        <taxon>Pseudomonadota</taxon>
        <taxon>Gammaproteobacteria</taxon>
        <taxon>Thiohalobacterales</taxon>
        <taxon>Thiohalobacteraceae</taxon>
        <taxon>Thiohalobacter</taxon>
    </lineage>
</organism>
<evidence type="ECO:0000256" key="1">
    <source>
        <dbReference type="SAM" id="Phobius"/>
    </source>
</evidence>
<keyword evidence="3" id="KW-1185">Reference proteome</keyword>
<dbReference type="InterPro" id="IPR037185">
    <property type="entry name" value="EmrE-like"/>
</dbReference>
<keyword evidence="1" id="KW-0812">Transmembrane</keyword>
<accession>A0A1Z4VRX7</accession>
<name>A0A1Z4VRX7_9GAMM</name>
<dbReference type="OrthoDB" id="9809509at2"/>
<dbReference type="Proteomes" id="UP000218765">
    <property type="component" value="Chromosome"/>
</dbReference>
<feature type="transmembrane region" description="Helical" evidence="1">
    <location>
        <begin position="95"/>
        <end position="123"/>
    </location>
</feature>
<dbReference type="RefSeq" id="WP_096366485.1">
    <property type="nucleotide sequence ID" value="NZ_AP018052.1"/>
</dbReference>
<feature type="transmembrane region" description="Helical" evidence="1">
    <location>
        <begin position="17"/>
        <end position="35"/>
    </location>
</feature>
<gene>
    <name evidence="2" type="ORF">FOKN1_2007</name>
</gene>
<proteinExistence type="predicted"/>
<dbReference type="SUPFAM" id="SSF103481">
    <property type="entry name" value="Multidrug resistance efflux transporter EmrE"/>
    <property type="match status" value="1"/>
</dbReference>
<keyword evidence="1" id="KW-0472">Membrane</keyword>
<evidence type="ECO:0000313" key="3">
    <source>
        <dbReference type="Proteomes" id="UP000218765"/>
    </source>
</evidence>
<sequence>MAFTVCARSNWDDSGSIFGYLIQFGSMAAITLASLQQRRREVLASHWSPGFLATMAQLILAVSLDGYGLMWLLLARIDAMRVASLFYLGPPGTMLMTWIAFWGHLFATDITGLVIAVAGVVLAQGVHQRLS</sequence>
<feature type="transmembrane region" description="Helical" evidence="1">
    <location>
        <begin position="47"/>
        <end position="75"/>
    </location>
</feature>
<dbReference type="EMBL" id="AP018052">
    <property type="protein sequence ID" value="BAZ94387.1"/>
    <property type="molecule type" value="Genomic_DNA"/>
</dbReference>
<evidence type="ECO:0000313" key="2">
    <source>
        <dbReference type="EMBL" id="BAZ94387.1"/>
    </source>
</evidence>
<protein>
    <submittedName>
        <fullName evidence="2">Permeases of the drug/metabolite transporter</fullName>
    </submittedName>
</protein>
<dbReference type="AlphaFoldDB" id="A0A1Z4VRX7"/>